<evidence type="ECO:0000256" key="3">
    <source>
        <dbReference type="SAM" id="SignalP"/>
    </source>
</evidence>
<evidence type="ECO:0000313" key="6">
    <source>
        <dbReference type="Proteomes" id="UP000277928"/>
    </source>
</evidence>
<sequence>MGVLITAEALLSFLVLPLLVTLATLVSCGNSRPKHQVRVRSNSQRGAMTVKNYKSGSQREMKSSKTQKTLSASESRSTKSRIQQGIPPPTRSQRTEPPQSTSGTLAEKSSAASKELGDRRDLLKMEPKELRWNVSGGVRQVFITNPTNTRHAIKVKCSDNSVYRVNPVFSFVEPGQILSIDILRQNGGAKVDKMVFVAATAKKEDVNPRAVFQNNLPKPMMVLPLIATAK</sequence>
<accession>A0A3P6U5F8</accession>
<dbReference type="EMBL" id="UYRX01000102">
    <property type="protein sequence ID" value="VDK73918.1"/>
    <property type="molecule type" value="Genomic_DNA"/>
</dbReference>
<feature type="compositionally biased region" description="Polar residues" evidence="2">
    <location>
        <begin position="39"/>
        <end position="56"/>
    </location>
</feature>
<dbReference type="Gene3D" id="2.60.40.10">
    <property type="entry name" value="Immunoglobulins"/>
    <property type="match status" value="1"/>
</dbReference>
<dbReference type="AlphaFoldDB" id="A0A3P6U5F8"/>
<organism evidence="5 6">
    <name type="scientific">Litomosoides sigmodontis</name>
    <name type="common">Filarial nematode worm</name>
    <dbReference type="NCBI Taxonomy" id="42156"/>
    <lineage>
        <taxon>Eukaryota</taxon>
        <taxon>Metazoa</taxon>
        <taxon>Ecdysozoa</taxon>
        <taxon>Nematoda</taxon>
        <taxon>Chromadorea</taxon>
        <taxon>Rhabditida</taxon>
        <taxon>Spirurina</taxon>
        <taxon>Spiruromorpha</taxon>
        <taxon>Filarioidea</taxon>
        <taxon>Onchocercidae</taxon>
        <taxon>Litomosoides</taxon>
    </lineage>
</organism>
<dbReference type="OrthoDB" id="5866971at2759"/>
<dbReference type="Proteomes" id="UP000277928">
    <property type="component" value="Unassembled WGS sequence"/>
</dbReference>
<dbReference type="PANTHER" id="PTHR22947:SF12">
    <property type="entry name" value="MAJOR SPERM PROTEIN"/>
    <property type="match status" value="1"/>
</dbReference>
<feature type="chain" id="PRO_5018204328" description="Major sperm protein" evidence="3">
    <location>
        <begin position="29"/>
        <end position="230"/>
    </location>
</feature>
<dbReference type="PROSITE" id="PS50202">
    <property type="entry name" value="MSP"/>
    <property type="match status" value="1"/>
</dbReference>
<dbReference type="InterPro" id="IPR013783">
    <property type="entry name" value="Ig-like_fold"/>
</dbReference>
<dbReference type="OMA" id="FKVHPVY"/>
<feature type="compositionally biased region" description="Polar residues" evidence="2">
    <location>
        <begin position="64"/>
        <end position="83"/>
    </location>
</feature>
<comment type="function">
    <text evidence="1">Central component in molecular interactions underlying sperm crawling. Forms an extensive filament system that extends from sperm villipoda, along the leading edge of the pseudopod.</text>
</comment>
<proteinExistence type="predicted"/>
<feature type="region of interest" description="Disordered" evidence="2">
    <location>
        <begin position="31"/>
        <end position="122"/>
    </location>
</feature>
<name>A0A3P6U5F8_LITSI</name>
<dbReference type="Pfam" id="PF00635">
    <property type="entry name" value="Motile_Sperm"/>
    <property type="match status" value="1"/>
</dbReference>
<evidence type="ECO:0000259" key="4">
    <source>
        <dbReference type="PROSITE" id="PS50202"/>
    </source>
</evidence>
<evidence type="ECO:0000256" key="1">
    <source>
        <dbReference type="RuleBase" id="RU003425"/>
    </source>
</evidence>
<gene>
    <name evidence="5" type="ORF">NLS_LOCUS2282</name>
</gene>
<feature type="compositionally biased region" description="Polar residues" evidence="2">
    <location>
        <begin position="91"/>
        <end position="104"/>
    </location>
</feature>
<keyword evidence="1" id="KW-0963">Cytoplasm</keyword>
<dbReference type="InterPro" id="IPR000535">
    <property type="entry name" value="MSP_dom"/>
</dbReference>
<dbReference type="InterPro" id="IPR051774">
    <property type="entry name" value="Sperm-specific_class_P"/>
</dbReference>
<evidence type="ECO:0000313" key="5">
    <source>
        <dbReference type="EMBL" id="VDK73918.1"/>
    </source>
</evidence>
<keyword evidence="1" id="KW-0206">Cytoskeleton</keyword>
<keyword evidence="6" id="KW-1185">Reference proteome</keyword>
<dbReference type="PANTHER" id="PTHR22947">
    <property type="entry name" value="MAJOR SPERM PROTEIN"/>
    <property type="match status" value="1"/>
</dbReference>
<feature type="domain" description="MSP" evidence="4">
    <location>
        <begin position="122"/>
        <end position="230"/>
    </location>
</feature>
<evidence type="ECO:0000256" key="2">
    <source>
        <dbReference type="SAM" id="MobiDB-lite"/>
    </source>
</evidence>
<reference evidence="5 6" key="1">
    <citation type="submission" date="2018-08" db="EMBL/GenBank/DDBJ databases">
        <authorList>
            <person name="Laetsch R D."/>
            <person name="Stevens L."/>
            <person name="Kumar S."/>
            <person name="Blaxter L. M."/>
        </authorList>
    </citation>
    <scope>NUCLEOTIDE SEQUENCE [LARGE SCALE GENOMIC DNA]</scope>
</reference>
<dbReference type="InterPro" id="IPR008962">
    <property type="entry name" value="PapD-like_sf"/>
</dbReference>
<feature type="signal peptide" evidence="3">
    <location>
        <begin position="1"/>
        <end position="28"/>
    </location>
</feature>
<protein>
    <recommendedName>
        <fullName evidence="1">Major sperm protein</fullName>
    </recommendedName>
</protein>
<keyword evidence="3" id="KW-0732">Signal</keyword>
<dbReference type="SUPFAM" id="SSF49354">
    <property type="entry name" value="PapD-like"/>
    <property type="match status" value="1"/>
</dbReference>